<dbReference type="SUPFAM" id="SSF52540">
    <property type="entry name" value="P-loop containing nucleoside triphosphate hydrolases"/>
    <property type="match status" value="1"/>
</dbReference>
<dbReference type="InterPro" id="IPR003593">
    <property type="entry name" value="AAA+_ATPase"/>
</dbReference>
<dbReference type="Pfam" id="PF00005">
    <property type="entry name" value="ABC_tran"/>
    <property type="match status" value="1"/>
</dbReference>
<comment type="function">
    <text evidence="7">Part of the ABC transporter complex PotABCD involved in spermidine/putrescine import. Responsible for energy coupling to the transport system.</text>
</comment>
<dbReference type="Gene3D" id="2.40.50.100">
    <property type="match status" value="1"/>
</dbReference>
<accession>A0A4Q1C978</accession>
<evidence type="ECO:0000256" key="6">
    <source>
        <dbReference type="ARBA" id="ARBA00023136"/>
    </source>
</evidence>
<evidence type="ECO:0000313" key="10">
    <source>
        <dbReference type="Proteomes" id="UP000290218"/>
    </source>
</evidence>
<protein>
    <recommendedName>
        <fullName evidence="7">Spermidine/putrescine import ATP-binding protein PotA</fullName>
        <ecNumber evidence="7">7.6.2.11</ecNumber>
    </recommendedName>
</protein>
<organism evidence="9 10">
    <name type="scientific">Oleiharenicola lentus</name>
    <dbReference type="NCBI Taxonomy" id="2508720"/>
    <lineage>
        <taxon>Bacteria</taxon>
        <taxon>Pseudomonadati</taxon>
        <taxon>Verrucomicrobiota</taxon>
        <taxon>Opitutia</taxon>
        <taxon>Opitutales</taxon>
        <taxon>Opitutaceae</taxon>
        <taxon>Oleiharenicola</taxon>
    </lineage>
</organism>
<name>A0A4Q1C978_9BACT</name>
<evidence type="ECO:0000313" key="9">
    <source>
        <dbReference type="EMBL" id="RXK55543.1"/>
    </source>
</evidence>
<keyword evidence="10" id="KW-1185">Reference proteome</keyword>
<evidence type="ECO:0000259" key="8">
    <source>
        <dbReference type="PROSITE" id="PS50893"/>
    </source>
</evidence>
<dbReference type="GO" id="GO:0043190">
    <property type="term" value="C:ATP-binding cassette (ABC) transporter complex"/>
    <property type="evidence" value="ECO:0007669"/>
    <property type="project" value="InterPro"/>
</dbReference>
<dbReference type="FunFam" id="3.40.50.300:FF:000133">
    <property type="entry name" value="Spermidine/putrescine import ATP-binding protein PotA"/>
    <property type="match status" value="1"/>
</dbReference>
<dbReference type="PROSITE" id="PS50893">
    <property type="entry name" value="ABC_TRANSPORTER_2"/>
    <property type="match status" value="1"/>
</dbReference>
<evidence type="ECO:0000256" key="5">
    <source>
        <dbReference type="ARBA" id="ARBA00022967"/>
    </source>
</evidence>
<keyword evidence="1 7" id="KW-0813">Transport</keyword>
<feature type="domain" description="ABC transporter" evidence="8">
    <location>
        <begin position="8"/>
        <end position="238"/>
    </location>
</feature>
<comment type="subunit">
    <text evidence="7">The complex is composed of two ATP-binding proteins (PotA), two transmembrane proteins (PotB and PotC) and a solute-binding protein (PotD).</text>
</comment>
<dbReference type="AlphaFoldDB" id="A0A4Q1C978"/>
<dbReference type="PANTHER" id="PTHR42781">
    <property type="entry name" value="SPERMIDINE/PUTRESCINE IMPORT ATP-BINDING PROTEIN POTA"/>
    <property type="match status" value="1"/>
</dbReference>
<dbReference type="SUPFAM" id="SSF50331">
    <property type="entry name" value="MOP-like"/>
    <property type="match status" value="1"/>
</dbReference>
<keyword evidence="5 7" id="KW-1278">Translocase</keyword>
<dbReference type="CDD" id="cd03300">
    <property type="entry name" value="ABC_PotA_N"/>
    <property type="match status" value="1"/>
</dbReference>
<dbReference type="Proteomes" id="UP000290218">
    <property type="component" value="Unassembled WGS sequence"/>
</dbReference>
<comment type="similarity">
    <text evidence="7">Belongs to the ABC transporter superfamily. Spermidine/putrescine importer (TC 3.A.1.11.1) family.</text>
</comment>
<dbReference type="PANTHER" id="PTHR42781:SF4">
    <property type="entry name" value="SPERMIDINE_PUTRESCINE IMPORT ATP-BINDING PROTEIN POTA"/>
    <property type="match status" value="1"/>
</dbReference>
<proteinExistence type="inferred from homology"/>
<dbReference type="NCBIfam" id="TIGR01187">
    <property type="entry name" value="potA"/>
    <property type="match status" value="1"/>
</dbReference>
<keyword evidence="4 7" id="KW-0067">ATP-binding</keyword>
<dbReference type="InterPro" id="IPR017879">
    <property type="entry name" value="PotA_ATP-bd"/>
</dbReference>
<comment type="catalytic activity">
    <reaction evidence="7">
        <text>ATP + H2O + polyamine-[polyamine-binding protein]Side 1 = ADP + phosphate + polyamineSide 2 + [polyamine-binding protein]Side 1.</text>
        <dbReference type="EC" id="7.6.2.11"/>
    </reaction>
</comment>
<dbReference type="InterPro" id="IPR050093">
    <property type="entry name" value="ABC_SmlMolc_Importer"/>
</dbReference>
<evidence type="ECO:0000256" key="1">
    <source>
        <dbReference type="ARBA" id="ARBA00022448"/>
    </source>
</evidence>
<dbReference type="Gene3D" id="3.40.50.300">
    <property type="entry name" value="P-loop containing nucleotide triphosphate hydrolases"/>
    <property type="match status" value="1"/>
</dbReference>
<dbReference type="InterPro" id="IPR003439">
    <property type="entry name" value="ABC_transporter-like_ATP-bd"/>
</dbReference>
<sequence length="363" mass="39995">MSSSQPMIELRGVTKRFGGFTAVNDVSLTVKAGEFLTLLGPSGCGKTTLLRLLAGFEMPDEGLVLLDGEDVSHVPPYRRSVNQVFQSYALFPHLTVRENVGFGLRMQQVPTAEAADRIVEALRMVSLVEQADKYPHQMSGGQRQRVALARAIVPRPKVLLLDEPLSALDAKLRHGMQLELKRLQRKLGMTFVFVTHDQEEALTMSDRIAVINKGRIEQLGNASEIYHRPRTAFAADFIGQANLLESTVISRNGTTARIRLATGLELVIARAELPDTATSALVSIRPEKIHISRTPVTAENVFPARIDEEIFQGATDSLQLVTDQGTRLHALVANESATQEAFHEGDKVYCNLHLDDLVIVQAE</sequence>
<reference evidence="9 10" key="1">
    <citation type="submission" date="2019-01" db="EMBL/GenBank/DDBJ databases">
        <title>Lacunisphaera sp. strain TWA-58.</title>
        <authorList>
            <person name="Chen W.-M."/>
        </authorList>
    </citation>
    <scope>NUCLEOTIDE SEQUENCE [LARGE SCALE GENOMIC DNA]</scope>
    <source>
        <strain evidence="9 10">TWA-58</strain>
    </source>
</reference>
<gene>
    <name evidence="7" type="primary">potA</name>
    <name evidence="9" type="ORF">ESB00_06530</name>
</gene>
<dbReference type="SMART" id="SM00382">
    <property type="entry name" value="AAA"/>
    <property type="match status" value="1"/>
</dbReference>
<evidence type="ECO:0000256" key="3">
    <source>
        <dbReference type="ARBA" id="ARBA00022741"/>
    </source>
</evidence>
<dbReference type="InterPro" id="IPR005893">
    <property type="entry name" value="PotA-like"/>
</dbReference>
<dbReference type="EMBL" id="SDHX01000001">
    <property type="protein sequence ID" value="RXK55543.1"/>
    <property type="molecule type" value="Genomic_DNA"/>
</dbReference>
<evidence type="ECO:0000256" key="7">
    <source>
        <dbReference type="RuleBase" id="RU364083"/>
    </source>
</evidence>
<comment type="caution">
    <text evidence="9">The sequence shown here is derived from an EMBL/GenBank/DDBJ whole genome shotgun (WGS) entry which is preliminary data.</text>
</comment>
<dbReference type="InterPro" id="IPR027417">
    <property type="entry name" value="P-loop_NTPase"/>
</dbReference>
<keyword evidence="3 7" id="KW-0547">Nucleotide-binding</keyword>
<evidence type="ECO:0000256" key="2">
    <source>
        <dbReference type="ARBA" id="ARBA00022475"/>
    </source>
</evidence>
<dbReference type="InterPro" id="IPR017871">
    <property type="entry name" value="ABC_transporter-like_CS"/>
</dbReference>
<dbReference type="InterPro" id="IPR013611">
    <property type="entry name" value="Transp-assoc_OB_typ2"/>
</dbReference>
<dbReference type="OrthoDB" id="9790614at2"/>
<dbReference type="EC" id="7.6.2.11" evidence="7"/>
<dbReference type="GO" id="GO:0015594">
    <property type="term" value="F:ABC-type putrescine transporter activity"/>
    <property type="evidence" value="ECO:0007669"/>
    <property type="project" value="InterPro"/>
</dbReference>
<keyword evidence="2 7" id="KW-1003">Cell membrane</keyword>
<dbReference type="PROSITE" id="PS00211">
    <property type="entry name" value="ABC_TRANSPORTER_1"/>
    <property type="match status" value="1"/>
</dbReference>
<dbReference type="InterPro" id="IPR008995">
    <property type="entry name" value="Mo/tungstate-bd_C_term_dom"/>
</dbReference>
<dbReference type="GO" id="GO:0005524">
    <property type="term" value="F:ATP binding"/>
    <property type="evidence" value="ECO:0007669"/>
    <property type="project" value="UniProtKB-KW"/>
</dbReference>
<keyword evidence="6 7" id="KW-0472">Membrane</keyword>
<evidence type="ECO:0000256" key="4">
    <source>
        <dbReference type="ARBA" id="ARBA00022840"/>
    </source>
</evidence>
<dbReference type="Pfam" id="PF08402">
    <property type="entry name" value="TOBE_2"/>
    <property type="match status" value="1"/>
</dbReference>
<dbReference type="GO" id="GO:0016887">
    <property type="term" value="F:ATP hydrolysis activity"/>
    <property type="evidence" value="ECO:0007669"/>
    <property type="project" value="InterPro"/>
</dbReference>